<gene>
    <name evidence="2 4" type="ORF">CBG21933</name>
    <name evidence="2" type="ORF">CBG_21933</name>
</gene>
<reference evidence="2 3" key="1">
    <citation type="journal article" date="2003" name="PLoS Biol.">
        <title>The genome sequence of Caenorhabditis briggsae: a platform for comparative genomics.</title>
        <authorList>
            <person name="Stein L.D."/>
            <person name="Bao Z."/>
            <person name="Blasiar D."/>
            <person name="Blumenthal T."/>
            <person name="Brent M.R."/>
            <person name="Chen N."/>
            <person name="Chinwalla A."/>
            <person name="Clarke L."/>
            <person name="Clee C."/>
            <person name="Coghlan A."/>
            <person name="Coulson A."/>
            <person name="D'Eustachio P."/>
            <person name="Fitch D.H."/>
            <person name="Fulton L.A."/>
            <person name="Fulton R.E."/>
            <person name="Griffiths-Jones S."/>
            <person name="Harris T.W."/>
            <person name="Hillier L.W."/>
            <person name="Kamath R."/>
            <person name="Kuwabara P.E."/>
            <person name="Mardis E.R."/>
            <person name="Marra M.A."/>
            <person name="Miner T.L."/>
            <person name="Minx P."/>
            <person name="Mullikin J.C."/>
            <person name="Plumb R.W."/>
            <person name="Rogers J."/>
            <person name="Schein J.E."/>
            <person name="Sohrmann M."/>
            <person name="Spieth J."/>
            <person name="Stajich J.E."/>
            <person name="Wei C."/>
            <person name="Willey D."/>
            <person name="Wilson R.K."/>
            <person name="Durbin R."/>
            <person name="Waterston R.H."/>
        </authorList>
    </citation>
    <scope>NUCLEOTIDE SEQUENCE [LARGE SCALE GENOMIC DNA]</scope>
    <source>
        <strain evidence="2 3">AF16</strain>
    </source>
</reference>
<evidence type="ECO:0000313" key="4">
    <source>
        <dbReference type="WormBase" id="CBG21933"/>
    </source>
</evidence>
<protein>
    <submittedName>
        <fullName evidence="2">Protein CBG21933</fullName>
    </submittedName>
</protein>
<feature type="compositionally biased region" description="Basic residues" evidence="1">
    <location>
        <begin position="47"/>
        <end position="59"/>
    </location>
</feature>
<dbReference type="AlphaFoldDB" id="A8Y169"/>
<dbReference type="HOGENOM" id="CLU_1448946_0_0_1"/>
<feature type="region of interest" description="Disordered" evidence="1">
    <location>
        <begin position="42"/>
        <end position="70"/>
    </location>
</feature>
<dbReference type="Proteomes" id="UP000008549">
    <property type="component" value="Unassembled WGS sequence"/>
</dbReference>
<dbReference type="InParanoid" id="A8Y169"/>
<proteinExistence type="predicted"/>
<dbReference type="RefSeq" id="XP_045097428.1">
    <property type="nucleotide sequence ID" value="XM_045236957.1"/>
</dbReference>
<evidence type="ECO:0000313" key="3">
    <source>
        <dbReference type="Proteomes" id="UP000008549"/>
    </source>
</evidence>
<dbReference type="OMA" id="MPTFLEC"/>
<accession>A8Y169</accession>
<dbReference type="CTD" id="8572961"/>
<dbReference type="KEGG" id="cbr:CBG_21933"/>
<dbReference type="eggNOG" id="ENOG502SV1E">
    <property type="taxonomic scope" value="Eukaryota"/>
</dbReference>
<dbReference type="EMBL" id="HE600952">
    <property type="protein sequence ID" value="CAP38630.2"/>
    <property type="molecule type" value="Genomic_DNA"/>
</dbReference>
<dbReference type="WormBase" id="CBG21933">
    <property type="protein sequence ID" value="CBP39898"/>
    <property type="gene ID" value="WBGene00040601"/>
</dbReference>
<dbReference type="FunCoup" id="A8Y169">
    <property type="interactions" value="17"/>
</dbReference>
<reference evidence="2 3" key="2">
    <citation type="journal article" date="2011" name="PLoS Genet.">
        <title>Caenorhabditis briggsae recombinant inbred line genotypes reveal inter-strain incompatibility and the evolution of recombination.</title>
        <authorList>
            <person name="Ross J.A."/>
            <person name="Koboldt D.C."/>
            <person name="Staisch J.E."/>
            <person name="Chamberlin H.M."/>
            <person name="Gupta B.P."/>
            <person name="Miller R.D."/>
            <person name="Baird S.E."/>
            <person name="Haag E.S."/>
        </authorList>
    </citation>
    <scope>NUCLEOTIDE SEQUENCE [LARGE SCALE GENOMIC DNA]</scope>
    <source>
        <strain evidence="2 3">AF16</strain>
    </source>
</reference>
<evidence type="ECO:0000313" key="2">
    <source>
        <dbReference type="EMBL" id="CAP38630.2"/>
    </source>
</evidence>
<keyword evidence="3" id="KW-1185">Reference proteome</keyword>
<evidence type="ECO:0000256" key="1">
    <source>
        <dbReference type="SAM" id="MobiDB-lite"/>
    </source>
</evidence>
<dbReference type="GeneID" id="8572961"/>
<organism evidence="2 3">
    <name type="scientific">Caenorhabditis briggsae</name>
    <dbReference type="NCBI Taxonomy" id="6238"/>
    <lineage>
        <taxon>Eukaryota</taxon>
        <taxon>Metazoa</taxon>
        <taxon>Ecdysozoa</taxon>
        <taxon>Nematoda</taxon>
        <taxon>Chromadorea</taxon>
        <taxon>Rhabditida</taxon>
        <taxon>Rhabditina</taxon>
        <taxon>Rhabditomorpha</taxon>
        <taxon>Rhabditoidea</taxon>
        <taxon>Rhabditidae</taxon>
        <taxon>Peloderinae</taxon>
        <taxon>Caenorhabditis</taxon>
    </lineage>
</organism>
<name>A8Y169_CAEBR</name>
<sequence>MPTFLECPHCQRLYSRHSLAIHEKNCVDSMQKILEQEKLKLMQQNQKRGRSKSGRRKKIRPTEMTAERPRTRSLSRYNHENVDGLRTCFVCGEQYDDQVIEEHKEKCYVEMGQEKRTRSKKFYDWSQLAKPLTIRFHIHQPKTINPPSIDGTIDVSRENMRAVQSSHNCQIVRCRYCNARIALQHAHGHQCVRFEPTIEFYC</sequence>